<dbReference type="GO" id="GO:0046872">
    <property type="term" value="F:metal ion binding"/>
    <property type="evidence" value="ECO:0007669"/>
    <property type="project" value="UniProtKB-KW"/>
</dbReference>
<feature type="domain" description="Peptidase M24" evidence="6">
    <location>
        <begin position="271"/>
        <end position="485"/>
    </location>
</feature>
<dbReference type="SUPFAM" id="SSF53092">
    <property type="entry name" value="Creatinase/prolidase N-terminal domain"/>
    <property type="match status" value="1"/>
</dbReference>
<dbReference type="GO" id="GO:0005737">
    <property type="term" value="C:cytoplasm"/>
    <property type="evidence" value="ECO:0007669"/>
    <property type="project" value="UniProtKB-ARBA"/>
</dbReference>
<organism evidence="8 9">
    <name type="scientific">Ranatra chinensis</name>
    <dbReference type="NCBI Taxonomy" id="642074"/>
    <lineage>
        <taxon>Eukaryota</taxon>
        <taxon>Metazoa</taxon>
        <taxon>Ecdysozoa</taxon>
        <taxon>Arthropoda</taxon>
        <taxon>Hexapoda</taxon>
        <taxon>Insecta</taxon>
        <taxon>Pterygota</taxon>
        <taxon>Neoptera</taxon>
        <taxon>Paraneoptera</taxon>
        <taxon>Hemiptera</taxon>
        <taxon>Heteroptera</taxon>
        <taxon>Panheteroptera</taxon>
        <taxon>Nepomorpha</taxon>
        <taxon>Nepidae</taxon>
        <taxon>Ranatrinae</taxon>
        <taxon>Ranatra</taxon>
    </lineage>
</organism>
<name>A0ABD0YFI7_9HEMI</name>
<reference evidence="8 9" key="1">
    <citation type="submission" date="2024-07" db="EMBL/GenBank/DDBJ databases">
        <title>Chromosome-level genome assembly of the water stick insect Ranatra chinensis (Heteroptera: Nepidae).</title>
        <authorList>
            <person name="Liu X."/>
        </authorList>
    </citation>
    <scope>NUCLEOTIDE SEQUENCE [LARGE SCALE GENOMIC DNA]</scope>
    <source>
        <strain evidence="8">Cailab_2021Rc</strain>
        <tissue evidence="8">Muscle</tissue>
    </source>
</reference>
<comment type="cofactor">
    <cofactor evidence="1">
        <name>Mn(2+)</name>
        <dbReference type="ChEBI" id="CHEBI:29035"/>
    </cofactor>
</comment>
<dbReference type="InterPro" id="IPR050422">
    <property type="entry name" value="X-Pro_aminopeptidase_P"/>
</dbReference>
<dbReference type="GO" id="GO:0004177">
    <property type="term" value="F:aminopeptidase activity"/>
    <property type="evidence" value="ECO:0007669"/>
    <property type="project" value="UniProtKB-ARBA"/>
</dbReference>
<dbReference type="Pfam" id="PF00557">
    <property type="entry name" value="Peptidase_M24"/>
    <property type="match status" value="1"/>
</dbReference>
<dbReference type="EMBL" id="JBFDAA010000008">
    <property type="protein sequence ID" value="KAL1130055.1"/>
    <property type="molecule type" value="Genomic_DNA"/>
</dbReference>
<dbReference type="PANTHER" id="PTHR43763">
    <property type="entry name" value="XAA-PRO AMINOPEPTIDASE 1"/>
    <property type="match status" value="1"/>
</dbReference>
<dbReference type="Proteomes" id="UP001558652">
    <property type="component" value="Unassembled WGS sequence"/>
</dbReference>
<gene>
    <name evidence="8" type="ORF">AAG570_012998</name>
</gene>
<dbReference type="Gene3D" id="3.40.350.10">
    <property type="entry name" value="Creatinase/prolidase N-terminal domain"/>
    <property type="match status" value="2"/>
</dbReference>
<comment type="similarity">
    <text evidence="2">Belongs to the peptidase M24B family.</text>
</comment>
<dbReference type="InterPro" id="IPR000587">
    <property type="entry name" value="Creatinase_N"/>
</dbReference>
<dbReference type="Gene3D" id="3.90.230.10">
    <property type="entry name" value="Creatinase/methionine aminopeptidase superfamily"/>
    <property type="match status" value="1"/>
</dbReference>
<dbReference type="SUPFAM" id="SSF55920">
    <property type="entry name" value="Creatinase/aminopeptidase"/>
    <property type="match status" value="1"/>
</dbReference>
<protein>
    <submittedName>
        <fullName evidence="8">Uncharacterized protein</fullName>
    </submittedName>
</protein>
<keyword evidence="3" id="KW-0479">Metal-binding</keyword>
<evidence type="ECO:0000259" key="7">
    <source>
        <dbReference type="Pfam" id="PF01321"/>
    </source>
</evidence>
<dbReference type="InterPro" id="IPR000994">
    <property type="entry name" value="Pept_M24"/>
</dbReference>
<dbReference type="Pfam" id="PF16189">
    <property type="entry name" value="Creatinase_N_2"/>
    <property type="match status" value="1"/>
</dbReference>
<dbReference type="AlphaFoldDB" id="A0ABD0YFI7"/>
<dbReference type="FunFam" id="3.90.230.10:FF:000007">
    <property type="entry name" value="Xaa-Pro aminopeptidase P"/>
    <property type="match status" value="1"/>
</dbReference>
<keyword evidence="4" id="KW-0378">Hydrolase</keyword>
<evidence type="ECO:0000256" key="2">
    <source>
        <dbReference type="ARBA" id="ARBA00008766"/>
    </source>
</evidence>
<evidence type="ECO:0000256" key="1">
    <source>
        <dbReference type="ARBA" id="ARBA00001936"/>
    </source>
</evidence>
<feature type="domain" description="Creatinase N-terminal" evidence="7">
    <location>
        <begin position="1"/>
        <end position="96"/>
    </location>
</feature>
<evidence type="ECO:0000256" key="5">
    <source>
        <dbReference type="ARBA" id="ARBA00023211"/>
    </source>
</evidence>
<evidence type="ECO:0000259" key="6">
    <source>
        <dbReference type="Pfam" id="PF00557"/>
    </source>
</evidence>
<dbReference type="PANTHER" id="PTHR43763:SF20">
    <property type="entry name" value="XAA-PRO AMINOPEPTIDASE APEPP"/>
    <property type="match status" value="1"/>
</dbReference>
<keyword evidence="5" id="KW-0464">Manganese</keyword>
<dbReference type="Pfam" id="PF01321">
    <property type="entry name" value="Creatinase_N"/>
    <property type="match status" value="1"/>
</dbReference>
<evidence type="ECO:0000313" key="8">
    <source>
        <dbReference type="EMBL" id="KAL1130055.1"/>
    </source>
</evidence>
<proteinExistence type="inferred from homology"/>
<keyword evidence="9" id="KW-1185">Reference proteome</keyword>
<accession>A0ABD0YFI7</accession>
<evidence type="ECO:0000313" key="9">
    <source>
        <dbReference type="Proteomes" id="UP001558652"/>
    </source>
</evidence>
<evidence type="ECO:0000256" key="3">
    <source>
        <dbReference type="ARBA" id="ARBA00022723"/>
    </source>
</evidence>
<dbReference type="InterPro" id="IPR036005">
    <property type="entry name" value="Creatinase/aminopeptidase-like"/>
</dbReference>
<evidence type="ECO:0000256" key="4">
    <source>
        <dbReference type="ARBA" id="ARBA00022801"/>
    </source>
</evidence>
<dbReference type="InterPro" id="IPR029149">
    <property type="entry name" value="Creatin/AminoP/Spt16_N"/>
</dbReference>
<comment type="caution">
    <text evidence="8">The sequence shown here is derived from an EMBL/GenBank/DDBJ whole genome shotgun (WGS) entry which is preliminary data.</text>
</comment>
<sequence length="528" mass="59244">MTGFTGSGGTAIVTEKEALLWVDDRYHNYAQAQLDSNWTLMKSGSPGTPSLSEWLNANLRMGSRVGINAKLMPFKTWLQLKEDLEPNNHNLVPVGTDLIDLIWDERAAPPESVIQPMALEHTGKVSKCKMEEVRAEMDEKGADMLIITALDDISWLFNLRGSDIPYSTVFISFAILLNHQIHLFIDEQKITLDVRNHFNKEDIPVNLHSYESITSFVPIQIASHPSLRKVWVASPCNFELFSLVPERQRITDMCPIALMKAIKNEAEIRGMVNAHIKDSIAVCRYLAWLEKEISSGRVTESFSALKLHHYRREEDSYIGPSILPASASGANSGQIRYKLTPFNTRNLTCKELYLCDSGGHYRDGTTEITRTIHFGQPSEFEKECFTRVFKGQTALATTIFPSNTKGHCLEAIAKKPLWEIGLDYVHSTGHAIGAFLHAHEGPMGIGNKHYPDDPGLQLNMLVTNGPGYYKNGEIGLQLKNVMQVVEAKTCHNYEDKMYLTFNPLTLVPIQTKLLIHSALSKDEVSTDL</sequence>